<dbReference type="InterPro" id="IPR011335">
    <property type="entry name" value="Restrct_endonuc-II-like"/>
</dbReference>
<accession>A0A656HLF7</accession>
<gene>
    <name evidence="1" type="ORF">Thini_4479</name>
</gene>
<dbReference type="OrthoDB" id="6980387at2"/>
<evidence type="ECO:0000313" key="1">
    <source>
        <dbReference type="EMBL" id="EIJ36954.1"/>
    </source>
</evidence>
<sequence>MREPLPLIYPKVKVTFSEIIHFLENHGISKNNIRIREYQRFIKHMDDGDVDQHYEREQIIFLWRELHEVLFVFDTILKNNIPLPSDLIKKSLEGQPLPTGNAEKDKSRNYLLELRASIYFLRLGYQIHMSSDCDIIAENKKDIYFIECKRLYSIKKVDLRITEAYEQLQKRFDDINTKKNKRGIIWADPSPIMLRDVFMYSAFSRGGAQQAVRYDLLEFSKRYITKSSQYTDKRIFSIVLQMVWPSYTGSKDGIVTGFTSFVMPLHKKIGFFNMVRTKSLFDELFKIEEA</sequence>
<name>A0A656HLF7_THINJ</name>
<protein>
    <recommendedName>
        <fullName evidence="3">Restriction endonuclease</fullName>
    </recommendedName>
</protein>
<organism evidence="1 2">
    <name type="scientific">Thiothrix nivea (strain ATCC 35100 / DSM 5205 / JP2)</name>
    <dbReference type="NCBI Taxonomy" id="870187"/>
    <lineage>
        <taxon>Bacteria</taxon>
        <taxon>Pseudomonadati</taxon>
        <taxon>Pseudomonadota</taxon>
        <taxon>Gammaproteobacteria</taxon>
        <taxon>Thiotrichales</taxon>
        <taxon>Thiotrichaceae</taxon>
        <taxon>Thiothrix</taxon>
    </lineage>
</organism>
<evidence type="ECO:0008006" key="3">
    <source>
        <dbReference type="Google" id="ProtNLM"/>
    </source>
</evidence>
<dbReference type="Proteomes" id="UP000005317">
    <property type="component" value="Unassembled WGS sequence"/>
</dbReference>
<dbReference type="SUPFAM" id="SSF52980">
    <property type="entry name" value="Restriction endonuclease-like"/>
    <property type="match status" value="1"/>
</dbReference>
<keyword evidence="2" id="KW-1185">Reference proteome</keyword>
<dbReference type="AlphaFoldDB" id="A0A656HLF7"/>
<reference evidence="2" key="1">
    <citation type="journal article" date="2011" name="Stand. Genomic Sci.">
        <title>Genome sequence of the filamentous, gliding Thiothrix nivea neotype strain (JP2(T)).</title>
        <authorList>
            <person name="Lapidus A."/>
            <person name="Nolan M."/>
            <person name="Lucas S."/>
            <person name="Glavina Del Rio T."/>
            <person name="Tice H."/>
            <person name="Cheng J.F."/>
            <person name="Tapia R."/>
            <person name="Han C."/>
            <person name="Goodwin L."/>
            <person name="Pitluck S."/>
            <person name="Liolios K."/>
            <person name="Pagani I."/>
            <person name="Ivanova N."/>
            <person name="Huntemann M."/>
            <person name="Mavromatis K."/>
            <person name="Mikhailova N."/>
            <person name="Pati A."/>
            <person name="Chen A."/>
            <person name="Palaniappan K."/>
            <person name="Land M."/>
            <person name="Brambilla E.M."/>
            <person name="Rohde M."/>
            <person name="Abt B."/>
            <person name="Verbarg S."/>
            <person name="Goker M."/>
            <person name="Bristow J."/>
            <person name="Eisen J.A."/>
            <person name="Markowitz V."/>
            <person name="Hugenholtz P."/>
            <person name="Kyrpides N.C."/>
            <person name="Klenk H.P."/>
            <person name="Woyke T."/>
        </authorList>
    </citation>
    <scope>NUCLEOTIDE SEQUENCE [LARGE SCALE GENOMIC DNA]</scope>
    <source>
        <strain evidence="2">ATCC 35100 / DSM 5205 / JP2</strain>
    </source>
</reference>
<evidence type="ECO:0000313" key="2">
    <source>
        <dbReference type="Proteomes" id="UP000005317"/>
    </source>
</evidence>
<proteinExistence type="predicted"/>
<dbReference type="EMBL" id="JH651384">
    <property type="protein sequence ID" value="EIJ36954.1"/>
    <property type="molecule type" value="Genomic_DNA"/>
</dbReference>
<dbReference type="RefSeq" id="WP_002710817.1">
    <property type="nucleotide sequence ID" value="NZ_JH651384.1"/>
</dbReference>